<protein>
    <recommendedName>
        <fullName evidence="3">RNase H type-1 domain-containing protein</fullName>
    </recommendedName>
</protein>
<name>A0A4Y2ALS6_ARAVE</name>
<dbReference type="Proteomes" id="UP000499080">
    <property type="component" value="Unassembled WGS sequence"/>
</dbReference>
<dbReference type="GO" id="GO:0003676">
    <property type="term" value="F:nucleic acid binding"/>
    <property type="evidence" value="ECO:0007669"/>
    <property type="project" value="InterPro"/>
</dbReference>
<reference evidence="1 2" key="1">
    <citation type="journal article" date="2019" name="Sci. Rep.">
        <title>Orb-weaving spider Araneus ventricosus genome elucidates the spidroin gene catalogue.</title>
        <authorList>
            <person name="Kono N."/>
            <person name="Nakamura H."/>
            <person name="Ohtoshi R."/>
            <person name="Moran D.A.P."/>
            <person name="Shinohara A."/>
            <person name="Yoshida Y."/>
            <person name="Fujiwara M."/>
            <person name="Mori M."/>
            <person name="Tomita M."/>
            <person name="Arakawa K."/>
        </authorList>
    </citation>
    <scope>NUCLEOTIDE SEQUENCE [LARGE SCALE GENOMIC DNA]</scope>
</reference>
<accession>A0A4Y2ALS6</accession>
<sequence length="95" mass="10653">MDHPAKHPQLNQISLQDGGTSTTYTRIYTDGGSETEQGVGAAFCVFEGQIITYRWSAKLRDDNTVFQAELIVFKDAVQHASHINNNLPILFHFDN</sequence>
<dbReference type="Gene3D" id="3.30.420.10">
    <property type="entry name" value="Ribonuclease H-like superfamily/Ribonuclease H"/>
    <property type="match status" value="1"/>
</dbReference>
<evidence type="ECO:0008006" key="3">
    <source>
        <dbReference type="Google" id="ProtNLM"/>
    </source>
</evidence>
<organism evidence="1 2">
    <name type="scientific">Araneus ventricosus</name>
    <name type="common">Orbweaver spider</name>
    <name type="synonym">Epeira ventricosa</name>
    <dbReference type="NCBI Taxonomy" id="182803"/>
    <lineage>
        <taxon>Eukaryota</taxon>
        <taxon>Metazoa</taxon>
        <taxon>Ecdysozoa</taxon>
        <taxon>Arthropoda</taxon>
        <taxon>Chelicerata</taxon>
        <taxon>Arachnida</taxon>
        <taxon>Araneae</taxon>
        <taxon>Araneomorphae</taxon>
        <taxon>Entelegynae</taxon>
        <taxon>Araneoidea</taxon>
        <taxon>Araneidae</taxon>
        <taxon>Araneus</taxon>
    </lineage>
</organism>
<comment type="caution">
    <text evidence="1">The sequence shown here is derived from an EMBL/GenBank/DDBJ whole genome shotgun (WGS) entry which is preliminary data.</text>
</comment>
<evidence type="ECO:0000313" key="2">
    <source>
        <dbReference type="Proteomes" id="UP000499080"/>
    </source>
</evidence>
<keyword evidence="2" id="KW-1185">Reference proteome</keyword>
<dbReference type="AlphaFoldDB" id="A0A4Y2ALS6"/>
<proteinExistence type="predicted"/>
<dbReference type="EMBL" id="BGPR01000022">
    <property type="protein sequence ID" value="GBL80587.1"/>
    <property type="molecule type" value="Genomic_DNA"/>
</dbReference>
<evidence type="ECO:0000313" key="1">
    <source>
        <dbReference type="EMBL" id="GBL80587.1"/>
    </source>
</evidence>
<gene>
    <name evidence="1" type="ORF">AVEN_225273_1</name>
</gene>
<dbReference type="InterPro" id="IPR036397">
    <property type="entry name" value="RNaseH_sf"/>
</dbReference>
<dbReference type="OrthoDB" id="6514649at2759"/>